<dbReference type="AlphaFoldDB" id="A0A165XSK2"/>
<keyword evidence="2" id="KW-1185">Reference proteome</keyword>
<evidence type="ECO:0000313" key="2">
    <source>
        <dbReference type="Proteomes" id="UP000077755"/>
    </source>
</evidence>
<dbReference type="PANTHER" id="PTHR34665:SF4">
    <property type="entry name" value="DUF3741 DOMAIN-CONTAINING PROTEIN"/>
    <property type="match status" value="1"/>
</dbReference>
<protein>
    <submittedName>
        <fullName evidence="1">Uncharacterized protein</fullName>
    </submittedName>
</protein>
<reference evidence="1" key="2">
    <citation type="submission" date="2022-03" db="EMBL/GenBank/DDBJ databases">
        <title>Draft title - Genomic analysis of global carrot germplasm unveils the trajectory of domestication and the origin of high carotenoid orange carrot.</title>
        <authorList>
            <person name="Iorizzo M."/>
            <person name="Ellison S."/>
            <person name="Senalik D."/>
            <person name="Macko-Podgorni A."/>
            <person name="Grzebelus D."/>
            <person name="Bostan H."/>
            <person name="Rolling W."/>
            <person name="Curaba J."/>
            <person name="Simon P."/>
        </authorList>
    </citation>
    <scope>NUCLEOTIDE SEQUENCE</scope>
    <source>
        <tissue evidence="1">Leaf</tissue>
    </source>
</reference>
<evidence type="ECO:0000313" key="1">
    <source>
        <dbReference type="EMBL" id="WOG97437.1"/>
    </source>
</evidence>
<dbReference type="KEGG" id="dcr:108217975"/>
<dbReference type="OrthoDB" id="1880786at2759"/>
<dbReference type="Gramene" id="KZM98475">
    <property type="protein sequence ID" value="KZM98475"/>
    <property type="gene ID" value="DCAR_014163"/>
</dbReference>
<gene>
    <name evidence="1" type="ORF">DCAR_0416777</name>
</gene>
<reference evidence="1" key="1">
    <citation type="journal article" date="2016" name="Nat. Genet.">
        <title>A high-quality carrot genome assembly provides new insights into carotenoid accumulation and asterid genome evolution.</title>
        <authorList>
            <person name="Iorizzo M."/>
            <person name="Ellison S."/>
            <person name="Senalik D."/>
            <person name="Zeng P."/>
            <person name="Satapoomin P."/>
            <person name="Huang J."/>
            <person name="Bowman M."/>
            <person name="Iovene M."/>
            <person name="Sanseverino W."/>
            <person name="Cavagnaro P."/>
            <person name="Yildiz M."/>
            <person name="Macko-Podgorni A."/>
            <person name="Moranska E."/>
            <person name="Grzebelus E."/>
            <person name="Grzebelus D."/>
            <person name="Ashrafi H."/>
            <person name="Zheng Z."/>
            <person name="Cheng S."/>
            <person name="Spooner D."/>
            <person name="Van Deynze A."/>
            <person name="Simon P."/>
        </authorList>
    </citation>
    <scope>NUCLEOTIDE SEQUENCE</scope>
    <source>
        <tissue evidence="1">Leaf</tissue>
    </source>
</reference>
<proteinExistence type="predicted"/>
<dbReference type="Proteomes" id="UP000077755">
    <property type="component" value="Chromosome 4"/>
</dbReference>
<accession>A0A165XSK2</accession>
<dbReference type="PANTHER" id="PTHR34665">
    <property type="entry name" value="DUF3741 DOMAIN-CONTAINING PROTEIN"/>
    <property type="match status" value="1"/>
</dbReference>
<name>A0A165XSK2_DAUCS</name>
<dbReference type="EMBL" id="CP093346">
    <property type="protein sequence ID" value="WOG97437.1"/>
    <property type="molecule type" value="Genomic_DNA"/>
</dbReference>
<organism evidence="1 2">
    <name type="scientific">Daucus carota subsp. sativus</name>
    <name type="common">Carrot</name>
    <dbReference type="NCBI Taxonomy" id="79200"/>
    <lineage>
        <taxon>Eukaryota</taxon>
        <taxon>Viridiplantae</taxon>
        <taxon>Streptophyta</taxon>
        <taxon>Embryophyta</taxon>
        <taxon>Tracheophyta</taxon>
        <taxon>Spermatophyta</taxon>
        <taxon>Magnoliopsida</taxon>
        <taxon>eudicotyledons</taxon>
        <taxon>Gunneridae</taxon>
        <taxon>Pentapetalae</taxon>
        <taxon>asterids</taxon>
        <taxon>campanulids</taxon>
        <taxon>Apiales</taxon>
        <taxon>Apiaceae</taxon>
        <taxon>Apioideae</taxon>
        <taxon>Scandiceae</taxon>
        <taxon>Daucinae</taxon>
        <taxon>Daucus</taxon>
        <taxon>Daucus sect. Daucus</taxon>
    </lineage>
</organism>
<sequence length="182" mass="20460">MPFSAINFLTDRRKTKPEAVEDEAAVIKAAAWAWYERGSGSEGKPIREFDFTNSRRTDPAPSRYKIEAMKSEKIDKYLSSACPSFNSSLMDNYEMESISKELGHYIERRRVVAVEKIEKVVGSDVKSKKLSRGFLLRHAAVSCGSINDVVAGRDKIVDNIRGRRRPEKRGPVPVVKSSTHAL</sequence>
<dbReference type="OMA" id="AWYQHNS"/>